<keyword evidence="2" id="KW-1185">Reference proteome</keyword>
<proteinExistence type="predicted"/>
<dbReference type="AlphaFoldDB" id="A0AB37UCG3"/>
<dbReference type="EMBL" id="RSCK01000073">
    <property type="protein sequence ID" value="RUT05831.1"/>
    <property type="molecule type" value="Genomic_DNA"/>
</dbReference>
<organism evidence="1 2">
    <name type="scientific">Chroococcidiopsis cubana SAG 39.79</name>
    <dbReference type="NCBI Taxonomy" id="388085"/>
    <lineage>
        <taxon>Bacteria</taxon>
        <taxon>Bacillati</taxon>
        <taxon>Cyanobacteriota</taxon>
        <taxon>Cyanophyceae</taxon>
        <taxon>Chroococcidiopsidales</taxon>
        <taxon>Chroococcidiopsidaceae</taxon>
        <taxon>Chroococcidiopsis</taxon>
    </lineage>
</organism>
<gene>
    <name evidence="1" type="ORF">DSM107010_54190</name>
</gene>
<sequence>MRKITQIQSALSLFLGITLLVPVVSIAQAQVSIDEADLNSVATEKCQPGNYQRVGPVRKGYLASKSKIEQPYNLTQGRSYCFVVVGDEQALDTDLEILNRQGKRFKPRAQDRSNEEIAYVIFPAKQRGQHQAQVEMFTCQAEQCEYALATYRKR</sequence>
<evidence type="ECO:0000313" key="2">
    <source>
        <dbReference type="Proteomes" id="UP000282574"/>
    </source>
</evidence>
<dbReference type="Proteomes" id="UP000282574">
    <property type="component" value="Unassembled WGS sequence"/>
</dbReference>
<accession>A0AB37UCG3</accession>
<dbReference type="RefSeq" id="WP_106168549.1">
    <property type="nucleotide sequence ID" value="NZ_JAVKZF010000001.1"/>
</dbReference>
<name>A0AB37UCG3_9CYAN</name>
<evidence type="ECO:0000313" key="1">
    <source>
        <dbReference type="EMBL" id="RUT05831.1"/>
    </source>
</evidence>
<reference evidence="1 2" key="1">
    <citation type="journal article" date="2019" name="Genome Biol. Evol.">
        <title>Day and night: Metabolic profiles and evolutionary relationships of six axenic non-marine cyanobacteria.</title>
        <authorList>
            <person name="Will S.E."/>
            <person name="Henke P."/>
            <person name="Boedeker C."/>
            <person name="Huang S."/>
            <person name="Brinkmann H."/>
            <person name="Rohde M."/>
            <person name="Jarek M."/>
            <person name="Friedl T."/>
            <person name="Seufert S."/>
            <person name="Schumacher M."/>
            <person name="Overmann J."/>
            <person name="Neumann-Schaal M."/>
            <person name="Petersen J."/>
        </authorList>
    </citation>
    <scope>NUCLEOTIDE SEQUENCE [LARGE SCALE GENOMIC DNA]</scope>
    <source>
        <strain evidence="1 2">SAG 39.79</strain>
    </source>
</reference>
<comment type="caution">
    <text evidence="1">The sequence shown here is derived from an EMBL/GenBank/DDBJ whole genome shotgun (WGS) entry which is preliminary data.</text>
</comment>
<protein>
    <submittedName>
        <fullName evidence="1">Uncharacterized protein</fullName>
    </submittedName>
</protein>